<dbReference type="OrthoDB" id="265717at2759"/>
<evidence type="ECO:0000313" key="3">
    <source>
        <dbReference type="EMBL" id="CDR45491.1"/>
    </source>
</evidence>
<protein>
    <submittedName>
        <fullName evidence="3">RHTO0S11e00760g1_1</fullName>
    </submittedName>
</protein>
<dbReference type="Gene3D" id="2.170.270.10">
    <property type="entry name" value="SET domain"/>
    <property type="match status" value="1"/>
</dbReference>
<evidence type="ECO:0000259" key="2">
    <source>
        <dbReference type="PROSITE" id="PS50280"/>
    </source>
</evidence>
<feature type="domain" description="SET" evidence="2">
    <location>
        <begin position="53"/>
        <end position="194"/>
    </location>
</feature>
<evidence type="ECO:0000256" key="1">
    <source>
        <dbReference type="SAM" id="MobiDB-lite"/>
    </source>
</evidence>
<feature type="region of interest" description="Disordered" evidence="1">
    <location>
        <begin position="1"/>
        <end position="47"/>
    </location>
</feature>
<dbReference type="InterPro" id="IPR001214">
    <property type="entry name" value="SET_dom"/>
</dbReference>
<dbReference type="Pfam" id="PF00856">
    <property type="entry name" value="SET"/>
    <property type="match status" value="1"/>
</dbReference>
<feature type="compositionally biased region" description="Low complexity" evidence="1">
    <location>
        <begin position="14"/>
        <end position="47"/>
    </location>
</feature>
<sequence>MSGMSVPRLDPLEPTTSSIVSTSTSSSRSSPSSRSTLPSSTSSLPRSSVQLTPSLVLASSPSTSSSTTPSLGLFATRPLEPGTLLFSEPPLLTCSSWRDLRATLSCSTDETRTAFWSLANAFPDEAEAEKGIFDTNAFALDTHGGKYGLFRLTSRINHSCAPNVKTSFVASRGRMEVRVVRRVEEGEEVRSSYLPPGELVRLGKDERRERLEKGWGFECACEACQREGGEEEALRAELRTILDSLPRSFFRPLSQDPTLILRHVSRALDLLDLLSLSPLCTSLFLLPAFKTCVLSHDTRSARLWVRLALKVVGVVEGEGGEGWRRWESWRERPERALERGEGGKGWAKRDLWRETREAIGDRLEADEQSSGPGQGIVARLSRLFGAEQ</sequence>
<dbReference type="PANTHER" id="PTHR47332:SF4">
    <property type="entry name" value="SET DOMAIN-CONTAINING PROTEIN 5"/>
    <property type="match status" value="1"/>
</dbReference>
<accession>A0A061B7X3</accession>
<dbReference type="PANTHER" id="PTHR47332">
    <property type="entry name" value="SET DOMAIN-CONTAINING PROTEIN 5"/>
    <property type="match status" value="1"/>
</dbReference>
<dbReference type="SUPFAM" id="SSF82199">
    <property type="entry name" value="SET domain"/>
    <property type="match status" value="1"/>
</dbReference>
<proteinExistence type="predicted"/>
<dbReference type="CDD" id="cd20071">
    <property type="entry name" value="SET_SMYD"/>
    <property type="match status" value="1"/>
</dbReference>
<name>A0A061B7X3_RHOTO</name>
<reference evidence="3" key="1">
    <citation type="journal article" date="2014" name="Genome Announc.">
        <title>Draft genome sequence of Rhodosporidium toruloides CECT1137, an oleaginous yeast of biotechnological interest.</title>
        <authorList>
            <person name="Morin N."/>
            <person name="Calcas X."/>
            <person name="Devillers H."/>
            <person name="Durrens P."/>
            <person name="Sherman D.J."/>
            <person name="Nicaud J.-M."/>
            <person name="Neuveglise C."/>
        </authorList>
    </citation>
    <scope>NUCLEOTIDE SEQUENCE</scope>
    <source>
        <strain evidence="3">CECT1137</strain>
    </source>
</reference>
<dbReference type="PROSITE" id="PS50280">
    <property type="entry name" value="SET"/>
    <property type="match status" value="1"/>
</dbReference>
<gene>
    <name evidence="3" type="ORF">RHTO0S_11e00760g</name>
</gene>
<dbReference type="EMBL" id="LK052946">
    <property type="protein sequence ID" value="CDR45491.1"/>
    <property type="molecule type" value="Genomic_DNA"/>
</dbReference>
<organism evidence="3">
    <name type="scientific">Rhodotorula toruloides</name>
    <name type="common">Yeast</name>
    <name type="synonym">Rhodosporidium toruloides</name>
    <dbReference type="NCBI Taxonomy" id="5286"/>
    <lineage>
        <taxon>Eukaryota</taxon>
        <taxon>Fungi</taxon>
        <taxon>Dikarya</taxon>
        <taxon>Basidiomycota</taxon>
        <taxon>Pucciniomycotina</taxon>
        <taxon>Microbotryomycetes</taxon>
        <taxon>Sporidiobolales</taxon>
        <taxon>Sporidiobolaceae</taxon>
        <taxon>Rhodotorula</taxon>
    </lineage>
</organism>
<dbReference type="InterPro" id="IPR053185">
    <property type="entry name" value="SET_domain_protein"/>
</dbReference>
<dbReference type="InterPro" id="IPR046341">
    <property type="entry name" value="SET_dom_sf"/>
</dbReference>
<dbReference type="AlphaFoldDB" id="A0A061B7X3"/>
<dbReference type="SMART" id="SM00317">
    <property type="entry name" value="SET"/>
    <property type="match status" value="1"/>
</dbReference>